<comment type="caution">
    <text evidence="2">The sequence shown here is derived from an EMBL/GenBank/DDBJ whole genome shotgun (WGS) entry which is preliminary data.</text>
</comment>
<feature type="transmembrane region" description="Helical" evidence="1">
    <location>
        <begin position="20"/>
        <end position="39"/>
    </location>
</feature>
<keyword evidence="1" id="KW-0812">Transmembrane</keyword>
<organism evidence="2 3">
    <name type="scientific">Wenxinia marina DSM 24838</name>
    <dbReference type="NCBI Taxonomy" id="1123501"/>
    <lineage>
        <taxon>Bacteria</taxon>
        <taxon>Pseudomonadati</taxon>
        <taxon>Pseudomonadota</taxon>
        <taxon>Alphaproteobacteria</taxon>
        <taxon>Rhodobacterales</taxon>
        <taxon>Roseobacteraceae</taxon>
        <taxon>Wenxinia</taxon>
    </lineage>
</organism>
<feature type="transmembrane region" description="Helical" evidence="1">
    <location>
        <begin position="160"/>
        <end position="178"/>
    </location>
</feature>
<reference evidence="2 3" key="1">
    <citation type="submission" date="2013-01" db="EMBL/GenBank/DDBJ databases">
        <authorList>
            <person name="Fiebig A."/>
            <person name="Goeker M."/>
            <person name="Klenk H.-P.P."/>
        </authorList>
    </citation>
    <scope>NUCLEOTIDE SEQUENCE [LARGE SCALE GENOMIC DNA]</scope>
    <source>
        <strain evidence="2 3">DSM 24838</strain>
    </source>
</reference>
<keyword evidence="1" id="KW-0472">Membrane</keyword>
<dbReference type="EMBL" id="AONG01000017">
    <property type="protein sequence ID" value="KIQ68137.1"/>
    <property type="molecule type" value="Genomic_DNA"/>
</dbReference>
<evidence type="ECO:0000313" key="2">
    <source>
        <dbReference type="EMBL" id="KIQ68137.1"/>
    </source>
</evidence>
<evidence type="ECO:0000313" key="3">
    <source>
        <dbReference type="Proteomes" id="UP000035100"/>
    </source>
</evidence>
<sequence>MSDFSLRLRTRVRRVPPLRLRDIAAPLALSLVFALAGAAGIAEPSALLLAAGAALALQAWLRIPAIVRSQDGAGQAVAIAVLVLLAGAVILGAPTEVLVMYGLTAYLTIRLARALTEVRLAEADHALPPRRRRATVRAQTASIALAASLALSAIGDPAIWVGGVVLLRLVLHPVHWIAMRGTARGDA</sequence>
<feature type="transmembrane region" description="Helical" evidence="1">
    <location>
        <begin position="73"/>
        <end position="92"/>
    </location>
</feature>
<feature type="transmembrane region" description="Helical" evidence="1">
    <location>
        <begin position="45"/>
        <end position="61"/>
    </location>
</feature>
<accession>A0A0D0Q6S5</accession>
<dbReference type="Proteomes" id="UP000035100">
    <property type="component" value="Unassembled WGS sequence"/>
</dbReference>
<name>A0A0D0Q6S5_9RHOB</name>
<evidence type="ECO:0000256" key="1">
    <source>
        <dbReference type="SAM" id="Phobius"/>
    </source>
</evidence>
<gene>
    <name evidence="2" type="ORF">Wenmar_03353</name>
</gene>
<dbReference type="AlphaFoldDB" id="A0A0D0Q6S5"/>
<keyword evidence="3" id="KW-1185">Reference proteome</keyword>
<protein>
    <submittedName>
        <fullName evidence="2">Uncharacterized protein</fullName>
    </submittedName>
</protein>
<dbReference type="RefSeq" id="WP_047772344.1">
    <property type="nucleotide sequence ID" value="NZ_KB902285.1"/>
</dbReference>
<keyword evidence="1" id="KW-1133">Transmembrane helix</keyword>
<proteinExistence type="predicted"/>
<dbReference type="STRING" id="1123501.Wenmar_03353"/>